<dbReference type="InterPro" id="IPR032675">
    <property type="entry name" value="LRR_dom_sf"/>
</dbReference>
<dbReference type="Proteomes" id="UP000221080">
    <property type="component" value="Chromosome 17"/>
</dbReference>
<accession>A0A9F7TS76</accession>
<dbReference type="Gene3D" id="3.80.10.10">
    <property type="entry name" value="Ribonuclease Inhibitor"/>
    <property type="match status" value="1"/>
</dbReference>
<dbReference type="RefSeq" id="XP_053543499.1">
    <property type="nucleotide sequence ID" value="XM_053687524.1"/>
</dbReference>
<dbReference type="SMART" id="SM00369">
    <property type="entry name" value="LRR_TYP"/>
    <property type="match status" value="3"/>
</dbReference>
<dbReference type="GeneID" id="108277586"/>
<dbReference type="Pfam" id="PF14580">
    <property type="entry name" value="LRR_9"/>
    <property type="match status" value="1"/>
</dbReference>
<gene>
    <name evidence="4" type="primary">LOC108277586</name>
</gene>
<dbReference type="PROSITE" id="PS51450">
    <property type="entry name" value="LRR"/>
    <property type="match status" value="1"/>
</dbReference>
<name>A0A9F7TS76_ICTPU</name>
<sequence>MIPSRNVNQQDHPGETLISKVMTRFNIEHQWNISFNFVILFYSSRRQLTDVPDLSRFTQLRYIWLNNNRIRLIHGPVFHCCLAELYLQNNEISSITGALRHLRCLRVLQLHNNHLFNLEETVAELRNMQQLQTLNLFLNPFTQDPLYWEYTVHRLPSVQLLDRKEVRQEDRRHAFKLFSPERQTIHDRLAFGRRALTEKKMTQDAQRGIKTVLKQCPFDEIEDLCERRAMQSSIMQFSILDWSSVRRAQQQPLEEQSSIAAKILTVKFR</sequence>
<keyword evidence="2" id="KW-0677">Repeat</keyword>
<keyword evidence="1" id="KW-0433">Leucine-rich repeat</keyword>
<protein>
    <submittedName>
        <fullName evidence="4">Leucine-rich repeat-containing protein 72</fullName>
    </submittedName>
</protein>
<keyword evidence="3" id="KW-1185">Reference proteome</keyword>
<dbReference type="PANTHER" id="PTHR46759">
    <property type="entry name" value="LEUCINE-RICH REPEAT-CONTAINING PROTEIN 72"/>
    <property type="match status" value="1"/>
</dbReference>
<dbReference type="AlphaFoldDB" id="A0A9F7TS76"/>
<dbReference type="InterPro" id="IPR001611">
    <property type="entry name" value="Leu-rich_rpt"/>
</dbReference>
<dbReference type="InterPro" id="IPR042655">
    <property type="entry name" value="LRC72"/>
</dbReference>
<dbReference type="PANTHER" id="PTHR46759:SF1">
    <property type="entry name" value="LEUCINE-RICH REPEAT-CONTAINING PROTEIN 72"/>
    <property type="match status" value="1"/>
</dbReference>
<reference evidence="3" key="1">
    <citation type="journal article" date="2016" name="Nat. Commun.">
        <title>The channel catfish genome sequence provides insights into the evolution of scale formation in teleosts.</title>
        <authorList>
            <person name="Liu Z."/>
            <person name="Liu S."/>
            <person name="Yao J."/>
            <person name="Bao L."/>
            <person name="Zhang J."/>
            <person name="Li Y."/>
            <person name="Jiang C."/>
            <person name="Sun L."/>
            <person name="Wang R."/>
            <person name="Zhang Y."/>
            <person name="Zhou T."/>
            <person name="Zeng Q."/>
            <person name="Fu Q."/>
            <person name="Gao S."/>
            <person name="Li N."/>
            <person name="Koren S."/>
            <person name="Jiang Y."/>
            <person name="Zimin A."/>
            <person name="Xu P."/>
            <person name="Phillippy A.M."/>
            <person name="Geng X."/>
            <person name="Song L."/>
            <person name="Sun F."/>
            <person name="Li C."/>
            <person name="Wang X."/>
            <person name="Chen A."/>
            <person name="Jin Y."/>
            <person name="Yuan Z."/>
            <person name="Yang Y."/>
            <person name="Tan S."/>
            <person name="Peatman E."/>
            <person name="Lu J."/>
            <person name="Qin Z."/>
            <person name="Dunham R."/>
            <person name="Li Z."/>
            <person name="Sonstegard T."/>
            <person name="Feng J."/>
            <person name="Danzmann R.G."/>
            <person name="Schroeder S."/>
            <person name="Scheffler B."/>
            <person name="Duke M.V."/>
            <person name="Ballard L."/>
            <person name="Kucuktas H."/>
            <person name="Kaltenboeck L."/>
            <person name="Liu H."/>
            <person name="Armbruster J."/>
            <person name="Xie Y."/>
            <person name="Kirby M.L."/>
            <person name="Tian Y."/>
            <person name="Flanagan M.E."/>
            <person name="Mu W."/>
            <person name="Waldbieser G.C."/>
        </authorList>
    </citation>
    <scope>NUCLEOTIDE SEQUENCE [LARGE SCALE GENOMIC DNA]</scope>
    <source>
        <strain evidence="3">SDA103</strain>
    </source>
</reference>
<dbReference type="KEGG" id="ipu:108277586"/>
<proteinExistence type="predicted"/>
<evidence type="ECO:0000313" key="4">
    <source>
        <dbReference type="RefSeq" id="XP_053543499.1"/>
    </source>
</evidence>
<organism evidence="3 4">
    <name type="scientific">Ictalurus punctatus</name>
    <name type="common">Channel catfish</name>
    <name type="synonym">Silurus punctatus</name>
    <dbReference type="NCBI Taxonomy" id="7998"/>
    <lineage>
        <taxon>Eukaryota</taxon>
        <taxon>Metazoa</taxon>
        <taxon>Chordata</taxon>
        <taxon>Craniata</taxon>
        <taxon>Vertebrata</taxon>
        <taxon>Euteleostomi</taxon>
        <taxon>Actinopterygii</taxon>
        <taxon>Neopterygii</taxon>
        <taxon>Teleostei</taxon>
        <taxon>Ostariophysi</taxon>
        <taxon>Siluriformes</taxon>
        <taxon>Ictaluridae</taxon>
        <taxon>Ictalurus</taxon>
    </lineage>
</organism>
<dbReference type="OrthoDB" id="10251250at2759"/>
<dbReference type="SUPFAM" id="SSF52058">
    <property type="entry name" value="L domain-like"/>
    <property type="match status" value="1"/>
</dbReference>
<dbReference type="InterPro" id="IPR003591">
    <property type="entry name" value="Leu-rich_rpt_typical-subtyp"/>
</dbReference>
<evidence type="ECO:0000256" key="2">
    <source>
        <dbReference type="ARBA" id="ARBA00022737"/>
    </source>
</evidence>
<evidence type="ECO:0000313" key="3">
    <source>
        <dbReference type="Proteomes" id="UP000221080"/>
    </source>
</evidence>
<evidence type="ECO:0000256" key="1">
    <source>
        <dbReference type="ARBA" id="ARBA00022614"/>
    </source>
</evidence>
<reference evidence="4" key="2">
    <citation type="submission" date="2025-08" db="UniProtKB">
        <authorList>
            <consortium name="RefSeq"/>
        </authorList>
    </citation>
    <scope>IDENTIFICATION</scope>
    <source>
        <tissue evidence="4">Blood</tissue>
    </source>
</reference>